<dbReference type="PANTHER" id="PTHR12526:SF600">
    <property type="entry name" value="GLYCOSYL TRANSFERASE GROUP 1"/>
    <property type="match status" value="1"/>
</dbReference>
<keyword evidence="2 6" id="KW-0808">Transferase</keyword>
<evidence type="ECO:0000256" key="1">
    <source>
        <dbReference type="ARBA" id="ARBA00022676"/>
    </source>
</evidence>
<evidence type="ECO:0000259" key="4">
    <source>
        <dbReference type="Pfam" id="PF00534"/>
    </source>
</evidence>
<dbReference type="GO" id="GO:0016757">
    <property type="term" value="F:glycosyltransferase activity"/>
    <property type="evidence" value="ECO:0007669"/>
    <property type="project" value="UniProtKB-KW"/>
</dbReference>
<organism evidence="6 7">
    <name type="scientific">Glycomyces tritici</name>
    <dbReference type="NCBI Taxonomy" id="2665176"/>
    <lineage>
        <taxon>Bacteria</taxon>
        <taxon>Bacillati</taxon>
        <taxon>Actinomycetota</taxon>
        <taxon>Actinomycetes</taxon>
        <taxon>Glycomycetales</taxon>
        <taxon>Glycomycetaceae</taxon>
        <taxon>Glycomyces</taxon>
    </lineage>
</organism>
<dbReference type="SUPFAM" id="SSF53756">
    <property type="entry name" value="UDP-Glycosyltransferase/glycogen phosphorylase"/>
    <property type="match status" value="1"/>
</dbReference>
<feature type="compositionally biased region" description="Basic and acidic residues" evidence="3">
    <location>
        <begin position="1"/>
        <end position="10"/>
    </location>
</feature>
<dbReference type="InterPro" id="IPR028098">
    <property type="entry name" value="Glyco_trans_4-like_N"/>
</dbReference>
<dbReference type="Gene3D" id="3.40.50.2000">
    <property type="entry name" value="Glycogen Phosphorylase B"/>
    <property type="match status" value="2"/>
</dbReference>
<dbReference type="CDD" id="cd03801">
    <property type="entry name" value="GT4_PimA-like"/>
    <property type="match status" value="1"/>
</dbReference>
<proteinExistence type="predicted"/>
<dbReference type="Proteomes" id="UP001171902">
    <property type="component" value="Unassembled WGS sequence"/>
</dbReference>
<evidence type="ECO:0000256" key="3">
    <source>
        <dbReference type="SAM" id="MobiDB-lite"/>
    </source>
</evidence>
<sequence length="524" mass="58869">MSGEASERKPGPLGPRPEGAPGRVVMVVANRIDGDSRVQKSAQSMAEEGWEVHLVGLSDTGKPSHYRHGDVEYHKIPVPKMNAPKSLRNRLSRLRYPLAYPSSLRANHRQTRIKIERIELEASRDEAGRGDDGLLRVPRPARRLGRKVQRFWIGRRIDQTRARARYLEADDRFLERAVRRWWVLLLGDRVWRRLDYDAIRIEAALRPEILRLEPDLVHAHDMYPIGLCARAVLALQRKGKRVKLLYDAHEFVPGCDSLPADRLESLTRYERRYLPYADAVVTVSGPLAELLKETHGLARLPAVVLNAPLAADASRPDPGNVRASCGLGPETPLAVYSGWAAPERKIELIIEAARLVPELHVALLTNRPNNPYLKSLVALGEEYGIGDRLHFLDYVDYADLPRYLSTADMGIHPMQSGPVNHEIALPNKFFEYSHAKLPLVVSDVKTLSAEVRRLGNGEVFTSGDLGSLVAAIEKILVDPDAYRVAYQDEALMAEYTWERQVHRYVGLYEELIGPAADPLPRATA</sequence>
<dbReference type="Pfam" id="PF13439">
    <property type="entry name" value="Glyco_transf_4"/>
    <property type="match status" value="1"/>
</dbReference>
<comment type="caution">
    <text evidence="6">The sequence shown here is derived from an EMBL/GenBank/DDBJ whole genome shotgun (WGS) entry which is preliminary data.</text>
</comment>
<accession>A0ABT7YP41</accession>
<dbReference type="RefSeq" id="WP_289957344.1">
    <property type="nucleotide sequence ID" value="NZ_JAUEMJ010000003.1"/>
</dbReference>
<feature type="domain" description="Glycosyltransferase subfamily 4-like N-terminal" evidence="5">
    <location>
        <begin position="198"/>
        <end position="302"/>
    </location>
</feature>
<evidence type="ECO:0000259" key="5">
    <source>
        <dbReference type="Pfam" id="PF13439"/>
    </source>
</evidence>
<protein>
    <submittedName>
        <fullName evidence="6">Glycosyltransferase family 4 protein</fullName>
        <ecNumber evidence="6">2.4.-.-</ecNumber>
    </submittedName>
</protein>
<evidence type="ECO:0000313" key="7">
    <source>
        <dbReference type="Proteomes" id="UP001171902"/>
    </source>
</evidence>
<feature type="region of interest" description="Disordered" evidence="3">
    <location>
        <begin position="1"/>
        <end position="22"/>
    </location>
</feature>
<dbReference type="EC" id="2.4.-.-" evidence="6"/>
<reference evidence="6" key="1">
    <citation type="submission" date="2023-06" db="EMBL/GenBank/DDBJ databases">
        <title>Gycomyces niveus sp.nov., a novel actinomycete isolated from soil in Shouguang.</title>
        <authorList>
            <person name="Yang X."/>
            <person name="Zhao J."/>
        </authorList>
    </citation>
    <scope>NUCLEOTIDE SEQUENCE</scope>
    <source>
        <strain evidence="6">NEAU C2</strain>
    </source>
</reference>
<gene>
    <name evidence="6" type="ORF">QWI33_11805</name>
</gene>
<feature type="domain" description="Glycosyl transferase family 1" evidence="4">
    <location>
        <begin position="328"/>
        <end position="483"/>
    </location>
</feature>
<keyword evidence="1 6" id="KW-0328">Glycosyltransferase</keyword>
<evidence type="ECO:0000256" key="2">
    <source>
        <dbReference type="ARBA" id="ARBA00022679"/>
    </source>
</evidence>
<dbReference type="EMBL" id="JAUEMJ010000003">
    <property type="protein sequence ID" value="MDN3240412.1"/>
    <property type="molecule type" value="Genomic_DNA"/>
</dbReference>
<name>A0ABT7YP41_9ACTN</name>
<keyword evidence="7" id="KW-1185">Reference proteome</keyword>
<dbReference type="Pfam" id="PF00534">
    <property type="entry name" value="Glycos_transf_1"/>
    <property type="match status" value="1"/>
</dbReference>
<dbReference type="InterPro" id="IPR001296">
    <property type="entry name" value="Glyco_trans_1"/>
</dbReference>
<dbReference type="PANTHER" id="PTHR12526">
    <property type="entry name" value="GLYCOSYLTRANSFERASE"/>
    <property type="match status" value="1"/>
</dbReference>
<evidence type="ECO:0000313" key="6">
    <source>
        <dbReference type="EMBL" id="MDN3240412.1"/>
    </source>
</evidence>